<evidence type="ECO:0000313" key="9">
    <source>
        <dbReference type="Proteomes" id="UP000751190"/>
    </source>
</evidence>
<keyword evidence="9" id="KW-1185">Reference proteome</keyword>
<comment type="caution">
    <text evidence="8">The sequence shown here is derived from an EMBL/GenBank/DDBJ whole genome shotgun (WGS) entry which is preliminary data.</text>
</comment>
<feature type="transmembrane region" description="Helical" evidence="6">
    <location>
        <begin position="476"/>
        <end position="500"/>
    </location>
</feature>
<dbReference type="PANTHER" id="PTHR12308">
    <property type="entry name" value="ANOCTAMIN"/>
    <property type="match status" value="1"/>
</dbReference>
<organism evidence="8 9">
    <name type="scientific">Diacronema lutheri</name>
    <name type="common">Unicellular marine alga</name>
    <name type="synonym">Monochrysis lutheri</name>
    <dbReference type="NCBI Taxonomy" id="2081491"/>
    <lineage>
        <taxon>Eukaryota</taxon>
        <taxon>Haptista</taxon>
        <taxon>Haptophyta</taxon>
        <taxon>Pavlovophyceae</taxon>
        <taxon>Pavlovales</taxon>
        <taxon>Pavlovaceae</taxon>
        <taxon>Diacronema</taxon>
    </lineage>
</organism>
<feature type="transmembrane region" description="Helical" evidence="6">
    <location>
        <begin position="669"/>
        <end position="692"/>
    </location>
</feature>
<evidence type="ECO:0000256" key="6">
    <source>
        <dbReference type="SAM" id="Phobius"/>
    </source>
</evidence>
<evidence type="ECO:0000256" key="4">
    <source>
        <dbReference type="ARBA" id="ARBA00023136"/>
    </source>
</evidence>
<feature type="transmembrane region" description="Helical" evidence="6">
    <location>
        <begin position="440"/>
        <end position="464"/>
    </location>
</feature>
<dbReference type="Pfam" id="PF04547">
    <property type="entry name" value="Anoctamin"/>
    <property type="match status" value="1"/>
</dbReference>
<evidence type="ECO:0000313" key="8">
    <source>
        <dbReference type="EMBL" id="KAG8467403.1"/>
    </source>
</evidence>
<evidence type="ECO:0000256" key="2">
    <source>
        <dbReference type="ARBA" id="ARBA00022692"/>
    </source>
</evidence>
<accession>A0A8J5XHI6</accession>
<name>A0A8J5XHI6_DIALT</name>
<keyword evidence="4 6" id="KW-0472">Membrane</keyword>
<comment type="subcellular location">
    <subcellularLocation>
        <location evidence="1">Membrane</location>
        <topology evidence="1">Multi-pass membrane protein</topology>
    </subcellularLocation>
</comment>
<feature type="region of interest" description="Disordered" evidence="5">
    <location>
        <begin position="1"/>
        <end position="110"/>
    </location>
</feature>
<feature type="transmembrane region" description="Helical" evidence="6">
    <location>
        <begin position="756"/>
        <end position="774"/>
    </location>
</feature>
<dbReference type="GO" id="GO:0005254">
    <property type="term" value="F:chloride channel activity"/>
    <property type="evidence" value="ECO:0007669"/>
    <property type="project" value="TreeGrafter"/>
</dbReference>
<dbReference type="Proteomes" id="UP000751190">
    <property type="component" value="Unassembled WGS sequence"/>
</dbReference>
<dbReference type="PANTHER" id="PTHR12308:SF73">
    <property type="entry name" value="ANOCTAMIN"/>
    <property type="match status" value="1"/>
</dbReference>
<protein>
    <recommendedName>
        <fullName evidence="7">Anoctamin transmembrane domain-containing protein</fullName>
    </recommendedName>
</protein>
<evidence type="ECO:0000256" key="3">
    <source>
        <dbReference type="ARBA" id="ARBA00022989"/>
    </source>
</evidence>
<dbReference type="OMA" id="INSKPKW"/>
<keyword evidence="3 6" id="KW-1133">Transmembrane helix</keyword>
<feature type="compositionally biased region" description="Low complexity" evidence="5">
    <location>
        <begin position="54"/>
        <end position="76"/>
    </location>
</feature>
<proteinExistence type="predicted"/>
<evidence type="ECO:0000256" key="1">
    <source>
        <dbReference type="ARBA" id="ARBA00004141"/>
    </source>
</evidence>
<reference evidence="8" key="1">
    <citation type="submission" date="2021-05" db="EMBL/GenBank/DDBJ databases">
        <title>The genome of the haptophyte Pavlova lutheri (Diacronema luteri, Pavlovales) - a model for lipid biosynthesis in eukaryotic algae.</title>
        <authorList>
            <person name="Hulatt C.J."/>
            <person name="Posewitz M.C."/>
        </authorList>
    </citation>
    <scope>NUCLEOTIDE SEQUENCE</scope>
    <source>
        <strain evidence="8">NIVA-4/92</strain>
    </source>
</reference>
<gene>
    <name evidence="8" type="ORF">KFE25_000719</name>
</gene>
<evidence type="ECO:0000256" key="5">
    <source>
        <dbReference type="SAM" id="MobiDB-lite"/>
    </source>
</evidence>
<keyword evidence="2 6" id="KW-0812">Transmembrane</keyword>
<feature type="transmembrane region" description="Helical" evidence="6">
    <location>
        <begin position="352"/>
        <end position="371"/>
    </location>
</feature>
<dbReference type="AlphaFoldDB" id="A0A8J5XHI6"/>
<feature type="compositionally biased region" description="Basic and acidic residues" evidence="5">
    <location>
        <begin position="91"/>
        <end position="110"/>
    </location>
</feature>
<dbReference type="GO" id="GO:0016020">
    <property type="term" value="C:membrane"/>
    <property type="evidence" value="ECO:0007669"/>
    <property type="project" value="UniProtKB-SubCell"/>
</dbReference>
<feature type="transmembrane region" description="Helical" evidence="6">
    <location>
        <begin position="713"/>
        <end position="740"/>
    </location>
</feature>
<feature type="transmembrane region" description="Helical" evidence="6">
    <location>
        <begin position="324"/>
        <end position="345"/>
    </location>
</feature>
<evidence type="ECO:0000259" key="7">
    <source>
        <dbReference type="Pfam" id="PF04547"/>
    </source>
</evidence>
<feature type="domain" description="Anoctamin transmembrane" evidence="7">
    <location>
        <begin position="307"/>
        <end position="791"/>
    </location>
</feature>
<dbReference type="EMBL" id="JAGTXO010000006">
    <property type="protein sequence ID" value="KAG8467403.1"/>
    <property type="molecule type" value="Genomic_DNA"/>
</dbReference>
<dbReference type="OrthoDB" id="296386at2759"/>
<dbReference type="InterPro" id="IPR049452">
    <property type="entry name" value="Anoctamin_TM"/>
</dbReference>
<dbReference type="InterPro" id="IPR007632">
    <property type="entry name" value="Anoctamin"/>
</dbReference>
<sequence length="836" mass="93032">MVDDSVKLIGGNDTYDGAHPRSARRSCRSSIFAAGEKVTAAGSARTQSADNMKPPSSRQHASAPAARPARLSAPKRASTHAPTDGHVPLHFHGDTNPRPDPAKAALDKADADGASLTPADVILVLKHDRLEEADSEGDKRRKKAEKAARGKIYKQIAHSGLTLRRRQSTKLDHQGRPKYMYLVLSASEEMLEKEAERLGMMKALVEQYTDPLTGVSGYEPYTADARVKFRDDHEDGGLFTSLERQRIIFNKLEADVTDGGAGLDTDDLVALNDTFTAIFPLDHQPTVDKLEAWLWRVWEPCPVDTLRAYYGEQVAFTFAFMQHYVRYLGVMFVPATIVFAMQLYLGEIDNELLPIFAVALAIWSTLVVESWKQRSAGLAFRWASEEFLEAEAARAEFIRHPLSTRRAGVHTAIGFVPTDDLGIQSRQVPYIPPLLQYGRIGATTACTATLMTCVTVAAVAILGWKVVLRAQLSDTWWGIYLGSIVNVAFMQVMTFVWSYVGIWLTELEVWRTDTEYENALFLKSVTFRFINAYTPPLYIAFFQGQRVRLFLSYPKDSPRAGEPVVDSCPNDDCLGALNAYMIVVICLEGVRNLSTLAPLVLAWARNVRRRRRVEASGVPVKPAAQRGMQFVSDGVASAASREIAQIEKDARSPAYAGTTVEMIEMAVQFGYLCSFAIAFPLALMFVLLNNYVEIRTDALKLFKSRRPRFRGASGVGPLLPVLEMLSVVSVVVNALLIYFYSATLRTALPNLTPERFLLGVVIVEHLVFAAKFFIVRAISPVPKWVEASRTRLKIRRDEEVKSLLRTKAQFEIEAMDVDDDDELEGLVKPNNALLRV</sequence>